<comment type="caution">
    <text evidence="7">The sequence shown here is derived from an EMBL/GenBank/DDBJ whole genome shotgun (WGS) entry which is preliminary data.</text>
</comment>
<sequence length="174" mass="19141">MDGPERFRSHSRRTTRRSLMTKQKGMVNIMKKQNKPACIFKKANRGAKVYLPRRATPESAGYDFFLSRNLTIKAGETATLSTGIIADLAPGYVLMLFPRSSLGIKGLEITNTVGIIDADFKLPIAAFLRNNGNNDIVLKHNDRFMQGIIVPYGIAGNDKPISEKRTGGIGSTGR</sequence>
<feature type="domain" description="dUTPase-like" evidence="6">
    <location>
        <begin position="50"/>
        <end position="172"/>
    </location>
</feature>
<keyword evidence="3" id="KW-0378">Hydrolase</keyword>
<name>A0A7X2NQG4_9FIRM</name>
<evidence type="ECO:0000313" key="8">
    <source>
        <dbReference type="Proteomes" id="UP000461880"/>
    </source>
</evidence>
<evidence type="ECO:0000256" key="2">
    <source>
        <dbReference type="ARBA" id="ARBA00012379"/>
    </source>
</evidence>
<organism evidence="7 8">
    <name type="scientific">Stecheria intestinalis</name>
    <dbReference type="NCBI Taxonomy" id="2606630"/>
    <lineage>
        <taxon>Bacteria</taxon>
        <taxon>Bacillati</taxon>
        <taxon>Bacillota</taxon>
        <taxon>Erysipelotrichia</taxon>
        <taxon>Erysipelotrichales</taxon>
        <taxon>Erysipelotrichaceae</taxon>
        <taxon>Stecheria</taxon>
    </lineage>
</organism>
<protein>
    <recommendedName>
        <fullName evidence="2">dUTP diphosphatase</fullName>
        <ecNumber evidence="2">3.6.1.23</ecNumber>
    </recommendedName>
</protein>
<dbReference type="CDD" id="cd07557">
    <property type="entry name" value="trimeric_dUTPase"/>
    <property type="match status" value="1"/>
</dbReference>
<dbReference type="EMBL" id="VUMN01000002">
    <property type="protein sequence ID" value="MSS57624.1"/>
    <property type="molecule type" value="Genomic_DNA"/>
</dbReference>
<dbReference type="PANTHER" id="PTHR11241">
    <property type="entry name" value="DEOXYURIDINE 5'-TRIPHOSPHATE NUCLEOTIDOHYDROLASE"/>
    <property type="match status" value="1"/>
</dbReference>
<dbReference type="InterPro" id="IPR008181">
    <property type="entry name" value="dUTPase"/>
</dbReference>
<dbReference type="InterPro" id="IPR033704">
    <property type="entry name" value="dUTPase_trimeric"/>
</dbReference>
<dbReference type="AlphaFoldDB" id="A0A7X2NQG4"/>
<evidence type="ECO:0000256" key="3">
    <source>
        <dbReference type="ARBA" id="ARBA00022801"/>
    </source>
</evidence>
<keyword evidence="8" id="KW-1185">Reference proteome</keyword>
<dbReference type="SUPFAM" id="SSF51283">
    <property type="entry name" value="dUTPase-like"/>
    <property type="match status" value="1"/>
</dbReference>
<dbReference type="Pfam" id="PF00692">
    <property type="entry name" value="dUTPase"/>
    <property type="match status" value="1"/>
</dbReference>
<proteinExistence type="inferred from homology"/>
<reference evidence="7 8" key="1">
    <citation type="submission" date="2019-08" db="EMBL/GenBank/DDBJ databases">
        <title>In-depth cultivation of the pig gut microbiome towards novel bacterial diversity and tailored functional studies.</title>
        <authorList>
            <person name="Wylensek D."/>
            <person name="Hitch T.C.A."/>
            <person name="Clavel T."/>
        </authorList>
    </citation>
    <scope>NUCLEOTIDE SEQUENCE [LARGE SCALE GENOMIC DNA]</scope>
    <source>
        <strain evidence="7 8">Oil+RF-744-GAM-WT-6</strain>
    </source>
</reference>
<dbReference type="EC" id="3.6.1.23" evidence="2"/>
<dbReference type="Proteomes" id="UP000461880">
    <property type="component" value="Unassembled WGS sequence"/>
</dbReference>
<evidence type="ECO:0000256" key="4">
    <source>
        <dbReference type="ARBA" id="ARBA00023080"/>
    </source>
</evidence>
<accession>A0A7X2NQG4</accession>
<dbReference type="Gene3D" id="2.70.40.10">
    <property type="match status" value="1"/>
</dbReference>
<evidence type="ECO:0000313" key="7">
    <source>
        <dbReference type="EMBL" id="MSS57624.1"/>
    </source>
</evidence>
<dbReference type="GO" id="GO:0000287">
    <property type="term" value="F:magnesium ion binding"/>
    <property type="evidence" value="ECO:0007669"/>
    <property type="project" value="InterPro"/>
</dbReference>
<dbReference type="GO" id="GO:0004170">
    <property type="term" value="F:dUTP diphosphatase activity"/>
    <property type="evidence" value="ECO:0007669"/>
    <property type="project" value="UniProtKB-EC"/>
</dbReference>
<keyword evidence="4" id="KW-0546">Nucleotide metabolism</keyword>
<dbReference type="PANTHER" id="PTHR11241:SF0">
    <property type="entry name" value="DEOXYURIDINE 5'-TRIPHOSPHATE NUCLEOTIDOHYDROLASE"/>
    <property type="match status" value="1"/>
</dbReference>
<evidence type="ECO:0000259" key="6">
    <source>
        <dbReference type="Pfam" id="PF00692"/>
    </source>
</evidence>
<dbReference type="GO" id="GO:0006226">
    <property type="term" value="P:dUMP biosynthetic process"/>
    <property type="evidence" value="ECO:0007669"/>
    <property type="project" value="InterPro"/>
</dbReference>
<dbReference type="GO" id="GO:0046081">
    <property type="term" value="P:dUTP catabolic process"/>
    <property type="evidence" value="ECO:0007669"/>
    <property type="project" value="InterPro"/>
</dbReference>
<comment type="catalytic activity">
    <reaction evidence="5">
        <text>dUTP + H2O = dUMP + diphosphate + H(+)</text>
        <dbReference type="Rhea" id="RHEA:10248"/>
        <dbReference type="ChEBI" id="CHEBI:15377"/>
        <dbReference type="ChEBI" id="CHEBI:15378"/>
        <dbReference type="ChEBI" id="CHEBI:33019"/>
        <dbReference type="ChEBI" id="CHEBI:61555"/>
        <dbReference type="ChEBI" id="CHEBI:246422"/>
        <dbReference type="EC" id="3.6.1.23"/>
    </reaction>
</comment>
<gene>
    <name evidence="7" type="ORF">FYJ51_01700</name>
</gene>
<evidence type="ECO:0000256" key="1">
    <source>
        <dbReference type="ARBA" id="ARBA00006581"/>
    </source>
</evidence>
<dbReference type="InterPro" id="IPR036157">
    <property type="entry name" value="dUTPase-like_sf"/>
</dbReference>
<comment type="similarity">
    <text evidence="1">Belongs to the dUTPase family.</text>
</comment>
<evidence type="ECO:0000256" key="5">
    <source>
        <dbReference type="ARBA" id="ARBA00047686"/>
    </source>
</evidence>
<dbReference type="InterPro" id="IPR029054">
    <property type="entry name" value="dUTPase-like"/>
</dbReference>